<proteinExistence type="predicted"/>
<dbReference type="SUPFAM" id="SSF81301">
    <property type="entry name" value="Nucleotidyltransferase"/>
    <property type="match status" value="1"/>
</dbReference>
<dbReference type="Pfam" id="PF19502">
    <property type="entry name" value="DUF6036"/>
    <property type="match status" value="1"/>
</dbReference>
<dbReference type="InterPro" id="IPR043519">
    <property type="entry name" value="NT_sf"/>
</dbReference>
<evidence type="ECO:0000313" key="2">
    <source>
        <dbReference type="EMBL" id="VGO12304.1"/>
    </source>
</evidence>
<dbReference type="Proteomes" id="UP000366872">
    <property type="component" value="Unassembled WGS sequence"/>
</dbReference>
<dbReference type="RefSeq" id="WP_168441952.1">
    <property type="nucleotide sequence ID" value="NZ_CAAHFG010000001.1"/>
</dbReference>
<dbReference type="AlphaFoldDB" id="A0A6C2TXZ4"/>
<dbReference type="InterPro" id="IPR045792">
    <property type="entry name" value="DUF6036"/>
</dbReference>
<keyword evidence="3" id="KW-1185">Reference proteome</keyword>
<protein>
    <recommendedName>
        <fullName evidence="1">DUF6036 domain-containing protein</fullName>
    </recommendedName>
</protein>
<name>A0A6C2TXZ4_PONDE</name>
<accession>A0A6C2TXZ4</accession>
<dbReference type="Gene3D" id="3.30.460.40">
    <property type="match status" value="1"/>
</dbReference>
<evidence type="ECO:0000313" key="3">
    <source>
        <dbReference type="Proteomes" id="UP000366872"/>
    </source>
</evidence>
<sequence length="151" mass="16323">MILNDDYRDILQALNDERVEFILVGAYALAAHGYPRATMDIDLWVCPSETNALAVLRALNRFGAPLHGLTAEDLCKDDTVFQIGIAPCRIDIITGATGLAFKAASANCKPCEIDGIPLKILSLDDLIANKSATGRPKDAVDVIELKKLKAE</sequence>
<feature type="domain" description="DUF6036" evidence="1">
    <location>
        <begin position="15"/>
        <end position="144"/>
    </location>
</feature>
<reference evidence="2 3" key="1">
    <citation type="submission" date="2019-04" db="EMBL/GenBank/DDBJ databases">
        <authorList>
            <person name="Van Vliet M D."/>
        </authorList>
    </citation>
    <scope>NUCLEOTIDE SEQUENCE [LARGE SCALE GENOMIC DNA]</scope>
    <source>
        <strain evidence="2 3">F1</strain>
    </source>
</reference>
<organism evidence="2 3">
    <name type="scientific">Pontiella desulfatans</name>
    <dbReference type="NCBI Taxonomy" id="2750659"/>
    <lineage>
        <taxon>Bacteria</taxon>
        <taxon>Pseudomonadati</taxon>
        <taxon>Kiritimatiellota</taxon>
        <taxon>Kiritimatiellia</taxon>
        <taxon>Kiritimatiellales</taxon>
        <taxon>Pontiellaceae</taxon>
        <taxon>Pontiella</taxon>
    </lineage>
</organism>
<evidence type="ECO:0000259" key="1">
    <source>
        <dbReference type="Pfam" id="PF19502"/>
    </source>
</evidence>
<gene>
    <name evidence="2" type="ORF">PDESU_00855</name>
</gene>
<dbReference type="EMBL" id="CAAHFG010000001">
    <property type="protein sequence ID" value="VGO12304.1"/>
    <property type="molecule type" value="Genomic_DNA"/>
</dbReference>